<protein>
    <recommendedName>
        <fullName evidence="2 9">Transcription initiation factor IIB</fullName>
        <shortName evidence="9">TFIIB</shortName>
    </recommendedName>
</protein>
<organism evidence="13 14">
    <name type="scientific">Halomarina oriensis</name>
    <dbReference type="NCBI Taxonomy" id="671145"/>
    <lineage>
        <taxon>Archaea</taxon>
        <taxon>Methanobacteriati</taxon>
        <taxon>Methanobacteriota</taxon>
        <taxon>Stenosarchaea group</taxon>
        <taxon>Halobacteria</taxon>
        <taxon>Halobacteriales</taxon>
        <taxon>Natronomonadaceae</taxon>
        <taxon>Halomarina</taxon>
    </lineage>
</organism>
<feature type="repeat" description="2" evidence="9">
    <location>
        <begin position="245"/>
        <end position="326"/>
    </location>
</feature>
<evidence type="ECO:0000256" key="9">
    <source>
        <dbReference type="HAMAP-Rule" id="MF_00383"/>
    </source>
</evidence>
<feature type="domain" description="TFIIB-type" evidence="12">
    <location>
        <begin position="36"/>
        <end position="66"/>
    </location>
</feature>
<dbReference type="FunFam" id="1.10.472.170:FF:000001">
    <property type="entry name" value="Transcription initiation factor IIB"/>
    <property type="match status" value="1"/>
</dbReference>
<feature type="binding site" evidence="9">
    <location>
        <position position="43"/>
    </location>
    <ligand>
        <name>Zn(2+)</name>
        <dbReference type="ChEBI" id="CHEBI:29105"/>
    </ligand>
</feature>
<evidence type="ECO:0000256" key="7">
    <source>
        <dbReference type="ARBA" id="ARBA00023015"/>
    </source>
</evidence>
<dbReference type="GO" id="GO:0003700">
    <property type="term" value="F:DNA-binding transcription factor activity"/>
    <property type="evidence" value="ECO:0007669"/>
    <property type="project" value="UniProtKB-UniRule"/>
</dbReference>
<comment type="similarity">
    <text evidence="1 9">Belongs to the TFIIB family.</text>
</comment>
<dbReference type="SUPFAM" id="SSF47954">
    <property type="entry name" value="Cyclin-like"/>
    <property type="match status" value="2"/>
</dbReference>
<keyword evidence="6 9" id="KW-0862">Zinc</keyword>
<dbReference type="EMBL" id="WSZK01000022">
    <property type="protein sequence ID" value="MWG35361.1"/>
    <property type="molecule type" value="Genomic_DNA"/>
</dbReference>
<feature type="binding site" evidence="9">
    <location>
        <position position="58"/>
    </location>
    <ligand>
        <name>Zn(2+)</name>
        <dbReference type="ChEBI" id="CHEBI:29105"/>
    </ligand>
</feature>
<feature type="compositionally biased region" description="Basic and acidic residues" evidence="11">
    <location>
        <begin position="27"/>
        <end position="36"/>
    </location>
</feature>
<evidence type="ECO:0000256" key="1">
    <source>
        <dbReference type="ARBA" id="ARBA00010857"/>
    </source>
</evidence>
<reference evidence="13 14" key="1">
    <citation type="submission" date="2019-12" db="EMBL/GenBank/DDBJ databases">
        <title>Halocatena pleomorpha gen. nov. sp. nov., an extremely halophilic archaeon of family Halobacteriaceae isolated from saltpan soil.</title>
        <authorList>
            <person name="Pal Y."/>
            <person name="Verma A."/>
            <person name="Krishnamurthi S."/>
            <person name="Kumar P."/>
        </authorList>
    </citation>
    <scope>NUCLEOTIDE SEQUENCE [LARGE SCALE GENOMIC DNA]</scope>
    <source>
        <strain evidence="13 14">JCM 16495</strain>
    </source>
</reference>
<evidence type="ECO:0000256" key="3">
    <source>
        <dbReference type="ARBA" id="ARBA00022723"/>
    </source>
</evidence>
<evidence type="ECO:0000313" key="13">
    <source>
        <dbReference type="EMBL" id="MWG35361.1"/>
    </source>
</evidence>
<dbReference type="InterPro" id="IPR013150">
    <property type="entry name" value="TFIIB_cyclin"/>
</dbReference>
<dbReference type="PANTHER" id="PTHR11618:SF13">
    <property type="entry name" value="TRANSCRIPTION INITIATION FACTOR IIB"/>
    <property type="match status" value="1"/>
</dbReference>
<dbReference type="GO" id="GO:0017025">
    <property type="term" value="F:TBP-class protein binding"/>
    <property type="evidence" value="ECO:0007669"/>
    <property type="project" value="InterPro"/>
</dbReference>
<dbReference type="GO" id="GO:0003743">
    <property type="term" value="F:translation initiation factor activity"/>
    <property type="evidence" value="ECO:0007669"/>
    <property type="project" value="UniProtKB-KW"/>
</dbReference>
<dbReference type="HAMAP" id="MF_00383">
    <property type="entry name" value="TF2B_arch"/>
    <property type="match status" value="1"/>
</dbReference>
<dbReference type="PROSITE" id="PS51134">
    <property type="entry name" value="ZF_TFIIB"/>
    <property type="match status" value="1"/>
</dbReference>
<keyword evidence="3 9" id="KW-0479">Metal-binding</keyword>
<accession>A0A6B0GN46</accession>
<dbReference type="InterPro" id="IPR036915">
    <property type="entry name" value="Cyclin-like_sf"/>
</dbReference>
<comment type="function">
    <text evidence="9">Stabilizes TBP binding to an archaeal box-A promoter. Also responsible for recruiting RNA polymerase II to the pre-initiation complex (DNA-TBP-TFIIB).</text>
</comment>
<feature type="repeat" description="1" evidence="9">
    <location>
        <begin position="151"/>
        <end position="234"/>
    </location>
</feature>
<dbReference type="Pfam" id="PF00382">
    <property type="entry name" value="TFIIB"/>
    <property type="match status" value="2"/>
</dbReference>
<dbReference type="InterPro" id="IPR000812">
    <property type="entry name" value="TFIIB"/>
</dbReference>
<evidence type="ECO:0000256" key="5">
    <source>
        <dbReference type="ARBA" id="ARBA00022771"/>
    </source>
</evidence>
<dbReference type="OrthoDB" id="7429at2157"/>
<comment type="caution">
    <text evidence="13">The sequence shown here is derived from an EMBL/GenBank/DDBJ whole genome shotgun (WGS) entry which is preliminary data.</text>
</comment>
<evidence type="ECO:0000256" key="4">
    <source>
        <dbReference type="ARBA" id="ARBA00022737"/>
    </source>
</evidence>
<evidence type="ECO:0000256" key="11">
    <source>
        <dbReference type="SAM" id="MobiDB-lite"/>
    </source>
</evidence>
<keyword evidence="14" id="KW-1185">Reference proteome</keyword>
<dbReference type="GO" id="GO:0070897">
    <property type="term" value="P:transcription preinitiation complex assembly"/>
    <property type="evidence" value="ECO:0007669"/>
    <property type="project" value="InterPro"/>
</dbReference>
<keyword evidence="5 10" id="KW-0863">Zinc-finger</keyword>
<sequence>MSQQQPHSRREAAHRDADSSTGVSNTTRDERRDSTHETVCSECGGQLTRDERRGERACTDCGLVVDEDHIDRGPEWREFMDDSENKGRVGAPLTELHHDRGLSTKIGWQNKDAFGKALQPKQRAKMERLRTWDERFRSKDSQERNLKQAFGEIDRMASALGLPKSTREVAARLYRTAINNGLLPGRCIEGIASASLYTAARKTQSPRSLDELTAVSRVDRLRIQRAYRYLMRELDLGVEPANPETYLHRFHSTLGFDDEVEYVARDLIETAVEHNVHSGKSPLSMAAAALYAAARLTNTETTQAEISDATGVSDVTIRDRYQDILEVQ</sequence>
<keyword evidence="4 9" id="KW-0677">Repeat</keyword>
<dbReference type="InterPro" id="IPR023484">
    <property type="entry name" value="TFIIB_arc"/>
</dbReference>
<feature type="binding site" evidence="9">
    <location>
        <position position="40"/>
    </location>
    <ligand>
        <name>Zn(2+)</name>
        <dbReference type="ChEBI" id="CHEBI:29105"/>
    </ligand>
</feature>
<dbReference type="AlphaFoldDB" id="A0A6B0GN46"/>
<dbReference type="InterPro" id="IPR023486">
    <property type="entry name" value="TFIIB_CS"/>
</dbReference>
<feature type="binding site" evidence="9">
    <location>
        <position position="61"/>
    </location>
    <ligand>
        <name>Zn(2+)</name>
        <dbReference type="ChEBI" id="CHEBI:29105"/>
    </ligand>
</feature>
<feature type="compositionally biased region" description="Basic and acidic residues" evidence="11">
    <location>
        <begin position="8"/>
        <end position="18"/>
    </location>
</feature>
<dbReference type="GO" id="GO:0097550">
    <property type="term" value="C:transcription preinitiation complex"/>
    <property type="evidence" value="ECO:0007669"/>
    <property type="project" value="TreeGrafter"/>
</dbReference>
<dbReference type="InterPro" id="IPR013137">
    <property type="entry name" value="Znf_TFIIB"/>
</dbReference>
<dbReference type="GO" id="GO:0008270">
    <property type="term" value="F:zinc ion binding"/>
    <property type="evidence" value="ECO:0007669"/>
    <property type="project" value="UniProtKB-UniRule"/>
</dbReference>
<name>A0A6B0GN46_9EURY</name>
<dbReference type="SUPFAM" id="SSF57783">
    <property type="entry name" value="Zinc beta-ribbon"/>
    <property type="match status" value="1"/>
</dbReference>
<evidence type="ECO:0000256" key="6">
    <source>
        <dbReference type="ARBA" id="ARBA00022833"/>
    </source>
</evidence>
<gene>
    <name evidence="9" type="primary">tfb</name>
    <name evidence="13" type="ORF">GQS65_12845</name>
</gene>
<evidence type="ECO:0000256" key="2">
    <source>
        <dbReference type="ARBA" id="ARBA00013932"/>
    </source>
</evidence>
<keyword evidence="13" id="KW-0648">Protein biosynthesis</keyword>
<evidence type="ECO:0000256" key="10">
    <source>
        <dbReference type="PROSITE-ProRule" id="PRU00469"/>
    </source>
</evidence>
<keyword evidence="7 9" id="KW-0805">Transcription regulation</keyword>
<evidence type="ECO:0000256" key="8">
    <source>
        <dbReference type="ARBA" id="ARBA00023163"/>
    </source>
</evidence>
<keyword evidence="13" id="KW-0396">Initiation factor</keyword>
<dbReference type="PANTHER" id="PTHR11618">
    <property type="entry name" value="TRANSCRIPTION INITIATION FACTOR IIB-RELATED"/>
    <property type="match status" value="1"/>
</dbReference>
<dbReference type="InterPro" id="IPR013763">
    <property type="entry name" value="Cyclin-like_dom"/>
</dbReference>
<dbReference type="SMART" id="SM00385">
    <property type="entry name" value="CYCLIN"/>
    <property type="match status" value="2"/>
</dbReference>
<evidence type="ECO:0000313" key="14">
    <source>
        <dbReference type="Proteomes" id="UP000451471"/>
    </source>
</evidence>
<keyword evidence="8 9" id="KW-0804">Transcription</keyword>
<feature type="region of interest" description="Disordered" evidence="11">
    <location>
        <begin position="1"/>
        <end position="38"/>
    </location>
</feature>
<dbReference type="Proteomes" id="UP000451471">
    <property type="component" value="Unassembled WGS sequence"/>
</dbReference>
<dbReference type="Gene3D" id="1.10.472.10">
    <property type="entry name" value="Cyclin-like"/>
    <property type="match status" value="1"/>
</dbReference>
<evidence type="ECO:0000259" key="12">
    <source>
        <dbReference type="PROSITE" id="PS51134"/>
    </source>
</evidence>
<dbReference type="PRINTS" id="PR00685">
    <property type="entry name" value="TIFACTORIIB"/>
</dbReference>
<dbReference type="Gene3D" id="1.10.472.170">
    <property type="match status" value="1"/>
</dbReference>
<dbReference type="Pfam" id="PF08271">
    <property type="entry name" value="Zn_Ribbon_TF"/>
    <property type="match status" value="1"/>
</dbReference>
<dbReference type="PROSITE" id="PS00782">
    <property type="entry name" value="TFIIB"/>
    <property type="match status" value="1"/>
</dbReference>
<proteinExistence type="inferred from homology"/>
<dbReference type="RefSeq" id="WP_158205044.1">
    <property type="nucleotide sequence ID" value="NZ_WSZK01000022.1"/>
</dbReference>